<dbReference type="Proteomes" id="UP001164653">
    <property type="component" value="Chromosome"/>
</dbReference>
<evidence type="ECO:0000256" key="2">
    <source>
        <dbReference type="ARBA" id="ARBA00023276"/>
    </source>
</evidence>
<keyword evidence="2" id="KW-0604">Photosystem II</keyword>
<dbReference type="InterPro" id="IPR028203">
    <property type="entry name" value="PSII_CF48-like_dom"/>
</dbReference>
<dbReference type="KEGG" id="dpf:ON006_22590"/>
<organism evidence="4 5">
    <name type="scientific">Dyadobacter pollutisoli</name>
    <dbReference type="NCBI Taxonomy" id="2910158"/>
    <lineage>
        <taxon>Bacteria</taxon>
        <taxon>Pseudomonadati</taxon>
        <taxon>Bacteroidota</taxon>
        <taxon>Cytophagia</taxon>
        <taxon>Cytophagales</taxon>
        <taxon>Spirosomataceae</taxon>
        <taxon>Dyadobacter</taxon>
    </lineage>
</organism>
<feature type="domain" description="Photosynthesis system II assembly factor Ycf48/Hcf136-like" evidence="3">
    <location>
        <begin position="105"/>
        <end position="226"/>
    </location>
</feature>
<dbReference type="EMBL" id="CP112998">
    <property type="protein sequence ID" value="WAC10523.1"/>
    <property type="molecule type" value="Genomic_DNA"/>
</dbReference>
<dbReference type="GO" id="GO:0015979">
    <property type="term" value="P:photosynthesis"/>
    <property type="evidence" value="ECO:0007669"/>
    <property type="project" value="UniProtKB-KW"/>
</dbReference>
<dbReference type="PANTHER" id="PTHR47199:SF2">
    <property type="entry name" value="PHOTOSYSTEM II STABILITY_ASSEMBLY FACTOR HCF136, CHLOROPLASTIC"/>
    <property type="match status" value="1"/>
</dbReference>
<evidence type="ECO:0000313" key="4">
    <source>
        <dbReference type="EMBL" id="WAC10523.1"/>
    </source>
</evidence>
<name>A0A9E8N703_9BACT</name>
<evidence type="ECO:0000256" key="1">
    <source>
        <dbReference type="ARBA" id="ARBA00022531"/>
    </source>
</evidence>
<keyword evidence="1" id="KW-0602">Photosynthesis</keyword>
<evidence type="ECO:0000259" key="3">
    <source>
        <dbReference type="Pfam" id="PF14870"/>
    </source>
</evidence>
<dbReference type="GO" id="GO:0009523">
    <property type="term" value="C:photosystem II"/>
    <property type="evidence" value="ECO:0007669"/>
    <property type="project" value="UniProtKB-KW"/>
</dbReference>
<dbReference type="CDD" id="cd15482">
    <property type="entry name" value="Sialidase_non-viral"/>
    <property type="match status" value="1"/>
</dbReference>
<dbReference type="PANTHER" id="PTHR47199">
    <property type="entry name" value="PHOTOSYSTEM II STABILITY/ASSEMBLY FACTOR HCF136, CHLOROPLASTIC"/>
    <property type="match status" value="1"/>
</dbReference>
<dbReference type="InterPro" id="IPR015943">
    <property type="entry name" value="WD40/YVTN_repeat-like_dom_sf"/>
</dbReference>
<dbReference type="Gene3D" id="2.130.10.10">
    <property type="entry name" value="YVTN repeat-like/Quinoprotein amine dehydrogenase"/>
    <property type="match status" value="2"/>
</dbReference>
<accession>A0A9E8N703</accession>
<keyword evidence="5" id="KW-1185">Reference proteome</keyword>
<gene>
    <name evidence="4" type="ORF">ON006_22590</name>
</gene>
<dbReference type="AlphaFoldDB" id="A0A9E8N703"/>
<evidence type="ECO:0000313" key="5">
    <source>
        <dbReference type="Proteomes" id="UP001164653"/>
    </source>
</evidence>
<dbReference type="Pfam" id="PF14870">
    <property type="entry name" value="PSII_BNR"/>
    <property type="match status" value="1"/>
</dbReference>
<reference evidence="4" key="1">
    <citation type="submission" date="2022-11" db="EMBL/GenBank/DDBJ databases">
        <title>Dyadobacter pollutisoli sp. nov., isolated from plastic dumped soil.</title>
        <authorList>
            <person name="Kim J.M."/>
            <person name="Kim K.R."/>
            <person name="Lee J.K."/>
            <person name="Hao L."/>
            <person name="Jeon C.O."/>
        </authorList>
    </citation>
    <scope>NUCLEOTIDE SEQUENCE</scope>
    <source>
        <strain evidence="4">U1</strain>
    </source>
</reference>
<dbReference type="RefSeq" id="WP_244822298.1">
    <property type="nucleotide sequence ID" value="NZ_CP112998.1"/>
</dbReference>
<sequence length="383" mass="41244">MPPYPFVTPFRSNGNFWIILVAILLSIPEKTSAQWKILDINTKINMRAVHAVSPTICWIGGTRGTVLKTVNGGKSWTTFKVPGADSLDFRDIHAFDKQTAIAMSAGLAQADKAKIYRTADGGESWVLVYQSTQNGVFLDGIDFWDTNKGICMGDPVEGKLFILTTDDGGKSWQELALEKRPATEPGEASFAASGTSILATGKSSVYVGTGGGKKARVFRSEDFGQTWDVSATPLPAGPTSGIFGLRFWSKKNGIAVGGDYKRTTDSTQNVLTTEDGGITWKLVSMTKPTGLKECVDIYHKTNATWNGDTQIRSDNYALISTGPSGSSFSLDRGKTWSVLGTDGFHAASFVGNVGYAVGGNGLIGKIEKIPTKKRKRKLAFVDQ</sequence>
<dbReference type="SUPFAM" id="SSF110296">
    <property type="entry name" value="Oligoxyloglucan reducing end-specific cellobiohydrolase"/>
    <property type="match status" value="1"/>
</dbReference>
<protein>
    <submittedName>
        <fullName evidence="4">YCF48-related protein</fullName>
    </submittedName>
</protein>
<proteinExistence type="predicted"/>